<evidence type="ECO:0000256" key="7">
    <source>
        <dbReference type="SAM" id="Phobius"/>
    </source>
</evidence>
<dbReference type="SMART" id="SM00220">
    <property type="entry name" value="S_TKc"/>
    <property type="match status" value="1"/>
</dbReference>
<keyword evidence="7" id="KW-1133">Transmembrane helix</keyword>
<dbReference type="EMBL" id="BNJJ01000004">
    <property type="protein sequence ID" value="GHO83740.1"/>
    <property type="molecule type" value="Genomic_DNA"/>
</dbReference>
<dbReference type="EC" id="2.7.11.1" evidence="1"/>
<keyword evidence="7" id="KW-0472">Membrane</keyword>
<evidence type="ECO:0000259" key="8">
    <source>
        <dbReference type="PROSITE" id="PS50011"/>
    </source>
</evidence>
<gene>
    <name evidence="9" type="ORF">KSZ_17460</name>
</gene>
<comment type="caution">
    <text evidence="9">The sequence shown here is derived from an EMBL/GenBank/DDBJ whole genome shotgun (WGS) entry which is preliminary data.</text>
</comment>
<keyword evidence="10" id="KW-1185">Reference proteome</keyword>
<feature type="region of interest" description="Disordered" evidence="6">
    <location>
        <begin position="341"/>
        <end position="386"/>
    </location>
</feature>
<keyword evidence="5" id="KW-0067">ATP-binding</keyword>
<organism evidence="9 10">
    <name type="scientific">Dictyobacter formicarum</name>
    <dbReference type="NCBI Taxonomy" id="2778368"/>
    <lineage>
        <taxon>Bacteria</taxon>
        <taxon>Bacillati</taxon>
        <taxon>Chloroflexota</taxon>
        <taxon>Ktedonobacteria</taxon>
        <taxon>Ktedonobacterales</taxon>
        <taxon>Dictyobacteraceae</taxon>
        <taxon>Dictyobacter</taxon>
    </lineage>
</organism>
<dbReference type="PROSITE" id="PS00108">
    <property type="entry name" value="PROTEIN_KINASE_ST"/>
    <property type="match status" value="1"/>
</dbReference>
<dbReference type="Proteomes" id="UP000635565">
    <property type="component" value="Unassembled WGS sequence"/>
</dbReference>
<feature type="domain" description="Protein kinase" evidence="8">
    <location>
        <begin position="14"/>
        <end position="267"/>
    </location>
</feature>
<proteinExistence type="predicted"/>
<evidence type="ECO:0000256" key="5">
    <source>
        <dbReference type="ARBA" id="ARBA00022840"/>
    </source>
</evidence>
<evidence type="ECO:0000256" key="3">
    <source>
        <dbReference type="ARBA" id="ARBA00022741"/>
    </source>
</evidence>
<dbReference type="InterPro" id="IPR000719">
    <property type="entry name" value="Prot_kinase_dom"/>
</dbReference>
<dbReference type="InterPro" id="IPR008271">
    <property type="entry name" value="Ser/Thr_kinase_AS"/>
</dbReference>
<accession>A0ABQ3VCP4</accession>
<dbReference type="PANTHER" id="PTHR43289:SF6">
    <property type="entry name" value="SERINE_THREONINE-PROTEIN KINASE NEKL-3"/>
    <property type="match status" value="1"/>
</dbReference>
<dbReference type="InterPro" id="IPR011009">
    <property type="entry name" value="Kinase-like_dom_sf"/>
</dbReference>
<evidence type="ECO:0000313" key="9">
    <source>
        <dbReference type="EMBL" id="GHO83740.1"/>
    </source>
</evidence>
<keyword evidence="4" id="KW-0418">Kinase</keyword>
<protein>
    <recommendedName>
        <fullName evidence="1">non-specific serine/threonine protein kinase</fullName>
        <ecNumber evidence="1">2.7.11.1</ecNumber>
    </recommendedName>
</protein>
<keyword evidence="7" id="KW-0812">Transmembrane</keyword>
<dbReference type="Pfam" id="PF00069">
    <property type="entry name" value="Pkinase"/>
    <property type="match status" value="1"/>
</dbReference>
<dbReference type="PANTHER" id="PTHR43289">
    <property type="entry name" value="MITOGEN-ACTIVATED PROTEIN KINASE KINASE KINASE 20-RELATED"/>
    <property type="match status" value="1"/>
</dbReference>
<keyword evidence="2" id="KW-0808">Transferase</keyword>
<evidence type="ECO:0000256" key="1">
    <source>
        <dbReference type="ARBA" id="ARBA00012513"/>
    </source>
</evidence>
<evidence type="ECO:0000256" key="2">
    <source>
        <dbReference type="ARBA" id="ARBA00022679"/>
    </source>
</evidence>
<reference evidence="9 10" key="1">
    <citation type="journal article" date="2021" name="Int. J. Syst. Evol. Microbiol.">
        <title>Reticulibacter mediterranei gen. nov., sp. nov., within the new family Reticulibacteraceae fam. nov., and Ktedonospora formicarum gen. nov., sp. nov., Ktedonobacter robiniae sp. nov., Dictyobacter formicarum sp. nov. and Dictyobacter arantiisoli sp. nov., belonging to the class Ktedonobacteria.</title>
        <authorList>
            <person name="Yabe S."/>
            <person name="Zheng Y."/>
            <person name="Wang C.M."/>
            <person name="Sakai Y."/>
            <person name="Abe K."/>
            <person name="Yokota A."/>
            <person name="Donadio S."/>
            <person name="Cavaletti L."/>
            <person name="Monciardini P."/>
        </authorList>
    </citation>
    <scope>NUCLEOTIDE SEQUENCE [LARGE SCALE GENOMIC DNA]</scope>
    <source>
        <strain evidence="9 10">SOSP1-9</strain>
    </source>
</reference>
<evidence type="ECO:0000256" key="4">
    <source>
        <dbReference type="ARBA" id="ARBA00022777"/>
    </source>
</evidence>
<dbReference type="PROSITE" id="PS50011">
    <property type="entry name" value="PROTEIN_KINASE_DOM"/>
    <property type="match status" value="1"/>
</dbReference>
<dbReference type="Gene3D" id="1.10.510.10">
    <property type="entry name" value="Transferase(Phosphotransferase) domain 1"/>
    <property type="match status" value="1"/>
</dbReference>
<evidence type="ECO:0000313" key="10">
    <source>
        <dbReference type="Proteomes" id="UP000635565"/>
    </source>
</evidence>
<feature type="compositionally biased region" description="Low complexity" evidence="6">
    <location>
        <begin position="346"/>
        <end position="377"/>
    </location>
</feature>
<evidence type="ECO:0000256" key="6">
    <source>
        <dbReference type="SAM" id="MobiDB-lite"/>
    </source>
</evidence>
<feature type="transmembrane region" description="Helical" evidence="7">
    <location>
        <begin position="312"/>
        <end position="331"/>
    </location>
</feature>
<dbReference type="SUPFAM" id="SSF56112">
    <property type="entry name" value="Protein kinase-like (PK-like)"/>
    <property type="match status" value="1"/>
</dbReference>
<name>A0ABQ3VCP4_9CHLR</name>
<dbReference type="CDD" id="cd14014">
    <property type="entry name" value="STKc_PknB_like"/>
    <property type="match status" value="1"/>
</dbReference>
<sequence>MLMQELIHKTISYYYVERGLAKGGMSEVYLARDQRNQQIVAMKMVRRSAGEYYERFRREARAMVQLHHPHILPALDYGEYEHWAYMVTPYIEYGTLSRRVAEGPLPLEEAGDILSQVASALQFAHEHGMLHRDIKASNVLLRDGHYAYLTDFGLVKSIEDNYSLTRSGFLIGTPEYMAPELIEEAATPASDIYALGVLLYQMVTGSVPFKGANPVNIVMKHLREQPPPPSQMNPAITPDVERVILQTIAKDPMRRFRTPKALANAFRQAYRVDATPEPVANVQHSALHQAPTVQVMPAAAPQKFSAQRMPRIVWIAGAALIAILLLILLLANASFHNADHMQPGQQTQPTVTASSTTTATEVPQPTPTSQTPGQQKGPKPPHGHKK</sequence>
<keyword evidence="3" id="KW-0547">Nucleotide-binding</keyword>